<organism evidence="1 2">
    <name type="scientific">Brucella pseudogrignonensis</name>
    <dbReference type="NCBI Taxonomy" id="419475"/>
    <lineage>
        <taxon>Bacteria</taxon>
        <taxon>Pseudomonadati</taxon>
        <taxon>Pseudomonadota</taxon>
        <taxon>Alphaproteobacteria</taxon>
        <taxon>Hyphomicrobiales</taxon>
        <taxon>Brucellaceae</taxon>
        <taxon>Brucella/Ochrobactrum group</taxon>
        <taxon>Brucella</taxon>
    </lineage>
</organism>
<dbReference type="Proteomes" id="UP000216188">
    <property type="component" value="Unassembled WGS sequence"/>
</dbReference>
<reference evidence="1 2" key="1">
    <citation type="submission" date="2017-07" db="EMBL/GenBank/DDBJ databases">
        <title>Phylogenetic study on the rhizospheric bacterium Ochrobactrum sp. A44.</title>
        <authorList>
            <person name="Krzyzanowska D.M."/>
            <person name="Ossowicki A."/>
            <person name="Rajewska M."/>
            <person name="Maciag T."/>
            <person name="Kaczynski Z."/>
            <person name="Czerwicka M."/>
            <person name="Jafra S."/>
        </authorList>
    </citation>
    <scope>NUCLEOTIDE SEQUENCE [LARGE SCALE GENOMIC DNA]</scope>
    <source>
        <strain evidence="1 2">CCUG 30717</strain>
    </source>
</reference>
<proteinExistence type="predicted"/>
<protein>
    <submittedName>
        <fullName evidence="1">Uncharacterized protein</fullName>
    </submittedName>
</protein>
<name>A0A256G968_9HYPH</name>
<sequence>MLSGCRVSAIATSLSPTEPLVAALDWACLGRGISHDEGHAKKNLGLG</sequence>
<dbReference type="AlphaFoldDB" id="A0A256G968"/>
<evidence type="ECO:0000313" key="1">
    <source>
        <dbReference type="EMBL" id="OYR23624.1"/>
    </source>
</evidence>
<keyword evidence="2" id="KW-1185">Reference proteome</keyword>
<comment type="caution">
    <text evidence="1">The sequence shown here is derived from an EMBL/GenBank/DDBJ whole genome shotgun (WGS) entry which is preliminary data.</text>
</comment>
<evidence type="ECO:0000313" key="2">
    <source>
        <dbReference type="Proteomes" id="UP000216188"/>
    </source>
</evidence>
<gene>
    <name evidence="1" type="ORF">CEV34_3628</name>
</gene>
<accession>A0A256G968</accession>
<dbReference type="EMBL" id="NNRM01000039">
    <property type="protein sequence ID" value="OYR23624.1"/>
    <property type="molecule type" value="Genomic_DNA"/>
</dbReference>